<feature type="binding site" evidence="7">
    <location>
        <position position="198"/>
    </location>
    <ligand>
        <name>substrate</name>
    </ligand>
</feature>
<feature type="binding site" evidence="8">
    <location>
        <position position="29"/>
    </location>
    <ligand>
        <name>NAD(+)</name>
        <dbReference type="ChEBI" id="CHEBI:57540"/>
    </ligand>
</feature>
<protein>
    <recommendedName>
        <fullName evidence="3 6">UDP-glucose 6-dehydrogenase</fullName>
        <ecNumber evidence="3 6">1.1.1.22</ecNumber>
    </recommendedName>
</protein>
<organism evidence="11 12">
    <name type="scientific">Shewanella baltica (strain OS195)</name>
    <dbReference type="NCBI Taxonomy" id="399599"/>
    <lineage>
        <taxon>Bacteria</taxon>
        <taxon>Pseudomonadati</taxon>
        <taxon>Pseudomonadota</taxon>
        <taxon>Gammaproteobacteria</taxon>
        <taxon>Alteromonadales</taxon>
        <taxon>Shewanellaceae</taxon>
        <taxon>Shewanella</taxon>
    </lineage>
</organism>
<gene>
    <name evidence="11" type="ordered locus">Sbal195_0592</name>
</gene>
<evidence type="ECO:0000256" key="8">
    <source>
        <dbReference type="PIRSR" id="PIRSR500134-3"/>
    </source>
</evidence>
<dbReference type="GO" id="GO:0003979">
    <property type="term" value="F:UDP-glucose 6-dehydrogenase activity"/>
    <property type="evidence" value="ECO:0007669"/>
    <property type="project" value="UniProtKB-EC"/>
</dbReference>
<feature type="binding site" evidence="7">
    <location>
        <begin position="243"/>
        <end position="247"/>
    </location>
    <ligand>
        <name>substrate</name>
    </ligand>
</feature>
<dbReference type="InterPro" id="IPR017476">
    <property type="entry name" value="UDP-Glc/GDP-Man"/>
</dbReference>
<feature type="binding site" evidence="7">
    <location>
        <position position="251"/>
    </location>
    <ligand>
        <name>substrate</name>
    </ligand>
</feature>
<evidence type="ECO:0000256" key="7">
    <source>
        <dbReference type="PIRSR" id="PIRSR500134-2"/>
    </source>
</evidence>
<comment type="catalytic activity">
    <reaction evidence="5 6">
        <text>UDP-alpha-D-glucose + 2 NAD(+) + H2O = UDP-alpha-D-glucuronate + 2 NADH + 3 H(+)</text>
        <dbReference type="Rhea" id="RHEA:23596"/>
        <dbReference type="ChEBI" id="CHEBI:15377"/>
        <dbReference type="ChEBI" id="CHEBI:15378"/>
        <dbReference type="ChEBI" id="CHEBI:57540"/>
        <dbReference type="ChEBI" id="CHEBI:57945"/>
        <dbReference type="ChEBI" id="CHEBI:58052"/>
        <dbReference type="ChEBI" id="CHEBI:58885"/>
        <dbReference type="EC" id="1.1.1.22"/>
    </reaction>
</comment>
<keyword evidence="6 8" id="KW-0520">NAD</keyword>
<dbReference type="Gene3D" id="3.40.50.720">
    <property type="entry name" value="NAD(P)-binding Rossmann-like Domain"/>
    <property type="match status" value="2"/>
</dbReference>
<dbReference type="Pfam" id="PF00984">
    <property type="entry name" value="UDPG_MGDP_dh"/>
    <property type="match status" value="1"/>
</dbReference>
<dbReference type="AlphaFoldDB" id="A9KZL1"/>
<dbReference type="InterPro" id="IPR008927">
    <property type="entry name" value="6-PGluconate_DH-like_C_sf"/>
</dbReference>
<dbReference type="SUPFAM" id="SSF48179">
    <property type="entry name" value="6-phosphogluconate dehydrogenase C-terminal domain-like"/>
    <property type="match status" value="1"/>
</dbReference>
<proteinExistence type="inferred from homology"/>
<dbReference type="GO" id="GO:0000271">
    <property type="term" value="P:polysaccharide biosynthetic process"/>
    <property type="evidence" value="ECO:0007669"/>
    <property type="project" value="InterPro"/>
</dbReference>
<feature type="domain" description="UDP-glucose/GDP-mannose dehydrogenase dimerisation" evidence="9">
    <location>
        <begin position="193"/>
        <end position="282"/>
    </location>
</feature>
<evidence type="ECO:0000256" key="5">
    <source>
        <dbReference type="ARBA" id="ARBA00047473"/>
    </source>
</evidence>
<feature type="binding site" evidence="8">
    <location>
        <position position="34"/>
    </location>
    <ligand>
        <name>NAD(+)</name>
        <dbReference type="ChEBI" id="CHEBI:57540"/>
    </ligand>
</feature>
<feature type="binding site" evidence="8">
    <location>
        <position position="146"/>
    </location>
    <ligand>
        <name>NAD(+)</name>
        <dbReference type="ChEBI" id="CHEBI:57540"/>
    </ligand>
</feature>
<dbReference type="KEGG" id="sbn:Sbal195_0592"/>
<dbReference type="EMBL" id="CP000891">
    <property type="protein sequence ID" value="ABX47770.1"/>
    <property type="molecule type" value="Genomic_DNA"/>
</dbReference>
<evidence type="ECO:0000256" key="4">
    <source>
        <dbReference type="ARBA" id="ARBA00023002"/>
    </source>
</evidence>
<evidence type="ECO:0000259" key="9">
    <source>
        <dbReference type="Pfam" id="PF00984"/>
    </source>
</evidence>
<feature type="binding site" evidence="8">
    <location>
        <position position="257"/>
    </location>
    <ligand>
        <name>NAD(+)</name>
        <dbReference type="ChEBI" id="CHEBI:57540"/>
    </ligand>
</feature>
<sequence length="389" mass="42864">MRITVIGTGFVGLSNALIFSKKNAVIVYDSDKSKVDLINKGQLPLPEEFADSYFLRDGVALTATSCKYTAFSDADFVVISVPTDFDVNANSFNTDLLEKIITDVISHTNKSSVIVVRSTVPVGFTERVCKKLDSKDILYSPDFLGEYNTVSDSIYPSRIIVGEKSHRAETFAGLIFDAAEKENIPVIYTSSTEAEAIKLFTNAYLSMRVAYFNELDSFAYVSGLSSLQIITGVCSDPRVGHGYNNPSFGCGAGVENKDTKQLRSSCSDNPNDLIRAIVNSNETRIDFIAESIIKLKPYTVGFYGLAVNSEAGNFLQSSTVCVMNIIKSKGVEVIIYDPKIDGEEYLDAQLIRNLDLFKMLSDVIVTQRMVPELKNVCEKVYTRDILGTN</sequence>
<accession>A9KZL1</accession>
<dbReference type="NCBIfam" id="TIGR03026">
    <property type="entry name" value="NDP-sugDHase"/>
    <property type="match status" value="1"/>
</dbReference>
<dbReference type="InterPro" id="IPR013328">
    <property type="entry name" value="6PGD_dom2"/>
</dbReference>
<dbReference type="SUPFAM" id="SSF52413">
    <property type="entry name" value="UDP-glucose/GDP-mannose dehydrogenase C-terminal domain"/>
    <property type="match status" value="1"/>
</dbReference>
<dbReference type="RefSeq" id="WP_006083183.1">
    <property type="nucleotide sequence ID" value="NC_009997.1"/>
</dbReference>
<keyword evidence="4 6" id="KW-0560">Oxidoreductase</keyword>
<evidence type="ECO:0000259" key="10">
    <source>
        <dbReference type="Pfam" id="PF03721"/>
    </source>
</evidence>
<dbReference type="PIRSF" id="PIRSF500134">
    <property type="entry name" value="UDPglc_DH_bac"/>
    <property type="match status" value="1"/>
</dbReference>
<dbReference type="PANTHER" id="PTHR43750">
    <property type="entry name" value="UDP-GLUCOSE 6-DEHYDROGENASE TUAD"/>
    <property type="match status" value="1"/>
</dbReference>
<comment type="pathway">
    <text evidence="1">Nucleotide-sugar biosynthesis; UDP-alpha-D-glucuronate biosynthesis; UDP-alpha-D-glucuronate from UDP-alpha-D-glucose: step 1/1.</text>
</comment>
<dbReference type="EC" id="1.1.1.22" evidence="3 6"/>
<dbReference type="PIRSF" id="PIRSF000124">
    <property type="entry name" value="UDPglc_GDPman_dh"/>
    <property type="match status" value="1"/>
</dbReference>
<comment type="similarity">
    <text evidence="2 6">Belongs to the UDP-glucose/GDP-mannose dehydrogenase family.</text>
</comment>
<dbReference type="GO" id="GO:0051287">
    <property type="term" value="F:NAD binding"/>
    <property type="evidence" value="ECO:0007669"/>
    <property type="project" value="InterPro"/>
</dbReference>
<dbReference type="HOGENOM" id="CLU_023810_2_0_6"/>
<feature type="binding site" evidence="8">
    <location>
        <position position="83"/>
    </location>
    <ligand>
        <name>NAD(+)</name>
        <dbReference type="ChEBI" id="CHEBI:57540"/>
    </ligand>
</feature>
<name>A9KZL1_SHEB9</name>
<dbReference type="UniPathway" id="UPA00038">
    <property type="reaction ID" value="UER00491"/>
</dbReference>
<dbReference type="GO" id="GO:0006065">
    <property type="term" value="P:UDP-glucuronate biosynthetic process"/>
    <property type="evidence" value="ECO:0007669"/>
    <property type="project" value="UniProtKB-UniPathway"/>
</dbReference>
<dbReference type="InterPro" id="IPR028357">
    <property type="entry name" value="UDPglc_DH_bac"/>
</dbReference>
<dbReference type="Proteomes" id="UP000000770">
    <property type="component" value="Chromosome"/>
</dbReference>
<evidence type="ECO:0000313" key="12">
    <source>
        <dbReference type="Proteomes" id="UP000000770"/>
    </source>
</evidence>
<dbReference type="InterPro" id="IPR001732">
    <property type="entry name" value="UDP-Glc/GDP-Man_DH_N"/>
</dbReference>
<evidence type="ECO:0000256" key="3">
    <source>
        <dbReference type="ARBA" id="ARBA00012954"/>
    </source>
</evidence>
<feature type="binding site" evidence="8">
    <location>
        <position position="119"/>
    </location>
    <ligand>
        <name>NAD(+)</name>
        <dbReference type="ChEBI" id="CHEBI:57540"/>
    </ligand>
</feature>
<feature type="binding site" evidence="7">
    <location>
        <begin position="143"/>
        <end position="146"/>
    </location>
    <ligand>
        <name>substrate</name>
    </ligand>
</feature>
<dbReference type="Pfam" id="PF03721">
    <property type="entry name" value="UDPG_MGDP_dh_N"/>
    <property type="match status" value="1"/>
</dbReference>
<evidence type="ECO:0000256" key="6">
    <source>
        <dbReference type="PIRNR" id="PIRNR000124"/>
    </source>
</evidence>
<dbReference type="Gene3D" id="1.10.1040.10">
    <property type="entry name" value="N-(1-d-carboxylethyl)-l-norvaline Dehydrogenase, domain 2"/>
    <property type="match status" value="1"/>
</dbReference>
<evidence type="ECO:0000256" key="2">
    <source>
        <dbReference type="ARBA" id="ARBA00006601"/>
    </source>
</evidence>
<dbReference type="InterPro" id="IPR014026">
    <property type="entry name" value="UDP-Glc/GDP-Man_DH_dimer"/>
</dbReference>
<reference evidence="11 12" key="1">
    <citation type="submission" date="2007-11" db="EMBL/GenBank/DDBJ databases">
        <title>Complete sequence of chromosome of Shewanella baltica OS195.</title>
        <authorList>
            <consortium name="US DOE Joint Genome Institute"/>
            <person name="Copeland A."/>
            <person name="Lucas S."/>
            <person name="Lapidus A."/>
            <person name="Barry K."/>
            <person name="Glavina del Rio T."/>
            <person name="Dalin E."/>
            <person name="Tice H."/>
            <person name="Pitluck S."/>
            <person name="Chain P."/>
            <person name="Malfatti S."/>
            <person name="Shin M."/>
            <person name="Vergez L."/>
            <person name="Schmutz J."/>
            <person name="Larimer F."/>
            <person name="Land M."/>
            <person name="Hauser L."/>
            <person name="Kyrpides N."/>
            <person name="Kim E."/>
            <person name="Brettar I."/>
            <person name="Rodrigues J."/>
            <person name="Konstantinidis K."/>
            <person name="Klappenbach J."/>
            <person name="Hofle M."/>
            <person name="Tiedje J."/>
            <person name="Richardson P."/>
        </authorList>
    </citation>
    <scope>NUCLEOTIDE SEQUENCE [LARGE SCALE GENOMIC DNA]</scope>
    <source>
        <strain evidence="11 12">OS195</strain>
    </source>
</reference>
<dbReference type="PANTHER" id="PTHR43750:SF2">
    <property type="entry name" value="UDP-GLUCOSE 6-DEHYDROGENASE"/>
    <property type="match status" value="1"/>
</dbReference>
<dbReference type="SUPFAM" id="SSF51735">
    <property type="entry name" value="NAD(P)-binding Rossmann-fold domains"/>
    <property type="match status" value="1"/>
</dbReference>
<dbReference type="InterPro" id="IPR036220">
    <property type="entry name" value="UDP-Glc/GDP-Man_DH_C_sf"/>
</dbReference>
<dbReference type="GeneID" id="11770916"/>
<feature type="domain" description="UDP-glucose/GDP-mannose dehydrogenase N-terminal" evidence="10">
    <location>
        <begin position="1"/>
        <end position="169"/>
    </location>
</feature>
<evidence type="ECO:0000313" key="11">
    <source>
        <dbReference type="EMBL" id="ABX47770.1"/>
    </source>
</evidence>
<dbReference type="InterPro" id="IPR036291">
    <property type="entry name" value="NAD(P)-bd_dom_sf"/>
</dbReference>
<evidence type="ECO:0000256" key="1">
    <source>
        <dbReference type="ARBA" id="ARBA00004701"/>
    </source>
</evidence>